<protein>
    <submittedName>
        <fullName evidence="7">LysR family transcriptional regulator</fullName>
    </submittedName>
</protein>
<dbReference type="SUPFAM" id="SSF53850">
    <property type="entry name" value="Periplasmic binding protein-like II"/>
    <property type="match status" value="1"/>
</dbReference>
<proteinExistence type="inferred from homology"/>
<dbReference type="AlphaFoldDB" id="A0A556AWR1"/>
<evidence type="ECO:0000256" key="3">
    <source>
        <dbReference type="ARBA" id="ARBA00023125"/>
    </source>
</evidence>
<dbReference type="Pfam" id="PF00126">
    <property type="entry name" value="HTH_1"/>
    <property type="match status" value="1"/>
</dbReference>
<sequence length="315" mass="34617">MDLKRIEHLLIVVESGSFSRAASVIGMAQPALGRQIQALEQECGVPLLYRHGRGVALTPEGERFVEGIRPILRQVQALSGSLQKERAQPRGDVIVGMTPTMLELFGLGLVQRVRRSYPDVKLNIVSGYSGYIHEWLVDGRLDIALLHDAQRSKHIAVDFLASAGLHLVSAPSAPAPGKRRQHHIDMAQLDGIALVLPTRRHGLRRTLESAAAQARIRLRVDYEMDTLELMKDLVLTGVAHTVLALPAIHRELRHGTLTARRLRRPAVETRVMVATAFNRAYTQAMRVVQAEITLAIAAAVEESPVALDIRLASAA</sequence>
<name>A0A556AWR1_9BURK</name>
<keyword evidence="3" id="KW-0238">DNA-binding</keyword>
<dbReference type="PRINTS" id="PR00039">
    <property type="entry name" value="HTHLYSR"/>
</dbReference>
<reference evidence="7 8" key="1">
    <citation type="submission" date="2019-07" db="EMBL/GenBank/DDBJ databases">
        <title>Qingshengfaniella alkalisoli gen. nov., sp. nov., isolated from saline soil.</title>
        <authorList>
            <person name="Xu L."/>
            <person name="Huang X.-X."/>
            <person name="Sun J.-Q."/>
        </authorList>
    </citation>
    <scope>NUCLEOTIDE SEQUENCE [LARGE SCALE GENOMIC DNA]</scope>
    <source>
        <strain evidence="7 8">DSM 27279</strain>
    </source>
</reference>
<dbReference type="OrthoDB" id="8587114at2"/>
<dbReference type="FunFam" id="1.10.10.10:FF:000001">
    <property type="entry name" value="LysR family transcriptional regulator"/>
    <property type="match status" value="1"/>
</dbReference>
<accession>A0A556AWR1</accession>
<dbReference type="Gene3D" id="3.40.190.290">
    <property type="match status" value="1"/>
</dbReference>
<keyword evidence="5" id="KW-0804">Transcription</keyword>
<feature type="domain" description="HTH lysR-type" evidence="6">
    <location>
        <begin position="1"/>
        <end position="58"/>
    </location>
</feature>
<dbReference type="PROSITE" id="PS50931">
    <property type="entry name" value="HTH_LYSR"/>
    <property type="match status" value="1"/>
</dbReference>
<dbReference type="SUPFAM" id="SSF46785">
    <property type="entry name" value="Winged helix' DNA-binding domain"/>
    <property type="match status" value="1"/>
</dbReference>
<evidence type="ECO:0000256" key="4">
    <source>
        <dbReference type="ARBA" id="ARBA00023159"/>
    </source>
</evidence>
<evidence type="ECO:0000256" key="2">
    <source>
        <dbReference type="ARBA" id="ARBA00023015"/>
    </source>
</evidence>
<dbReference type="InterPro" id="IPR005119">
    <property type="entry name" value="LysR_subst-bd"/>
</dbReference>
<dbReference type="Proteomes" id="UP000318405">
    <property type="component" value="Unassembled WGS sequence"/>
</dbReference>
<dbReference type="InterPro" id="IPR000847">
    <property type="entry name" value="LysR_HTH_N"/>
</dbReference>
<dbReference type="RefSeq" id="WP_143947347.1">
    <property type="nucleotide sequence ID" value="NZ_BAABMB010000001.1"/>
</dbReference>
<dbReference type="GO" id="GO:2000142">
    <property type="term" value="P:regulation of DNA-templated transcription initiation"/>
    <property type="evidence" value="ECO:0007669"/>
    <property type="project" value="TreeGrafter"/>
</dbReference>
<evidence type="ECO:0000259" key="6">
    <source>
        <dbReference type="PROSITE" id="PS50931"/>
    </source>
</evidence>
<dbReference type="Gene3D" id="1.10.10.10">
    <property type="entry name" value="Winged helix-like DNA-binding domain superfamily/Winged helix DNA-binding domain"/>
    <property type="match status" value="1"/>
</dbReference>
<dbReference type="PANTHER" id="PTHR30293:SF0">
    <property type="entry name" value="NITROGEN ASSIMILATION REGULATORY PROTEIN NAC"/>
    <property type="match status" value="1"/>
</dbReference>
<gene>
    <name evidence="7" type="ORF">FOZ76_06630</name>
</gene>
<evidence type="ECO:0000313" key="8">
    <source>
        <dbReference type="Proteomes" id="UP000318405"/>
    </source>
</evidence>
<evidence type="ECO:0000256" key="5">
    <source>
        <dbReference type="ARBA" id="ARBA00023163"/>
    </source>
</evidence>
<evidence type="ECO:0000256" key="1">
    <source>
        <dbReference type="ARBA" id="ARBA00009437"/>
    </source>
</evidence>
<dbReference type="InterPro" id="IPR036390">
    <property type="entry name" value="WH_DNA-bd_sf"/>
</dbReference>
<organism evidence="7 8">
    <name type="scientific">Verticiella sediminum</name>
    <dbReference type="NCBI Taxonomy" id="1247510"/>
    <lineage>
        <taxon>Bacteria</taxon>
        <taxon>Pseudomonadati</taxon>
        <taxon>Pseudomonadota</taxon>
        <taxon>Betaproteobacteria</taxon>
        <taxon>Burkholderiales</taxon>
        <taxon>Alcaligenaceae</taxon>
        <taxon>Verticiella</taxon>
    </lineage>
</organism>
<keyword evidence="8" id="KW-1185">Reference proteome</keyword>
<keyword evidence="4" id="KW-0010">Activator</keyword>
<keyword evidence="2" id="KW-0805">Transcription regulation</keyword>
<comment type="similarity">
    <text evidence="1">Belongs to the LysR transcriptional regulatory family.</text>
</comment>
<dbReference type="PANTHER" id="PTHR30293">
    <property type="entry name" value="TRANSCRIPTIONAL REGULATORY PROTEIN NAC-RELATED"/>
    <property type="match status" value="1"/>
</dbReference>
<comment type="caution">
    <text evidence="7">The sequence shown here is derived from an EMBL/GenBank/DDBJ whole genome shotgun (WGS) entry which is preliminary data.</text>
</comment>
<dbReference type="InterPro" id="IPR036388">
    <property type="entry name" value="WH-like_DNA-bd_sf"/>
</dbReference>
<dbReference type="GO" id="GO:0003677">
    <property type="term" value="F:DNA binding"/>
    <property type="evidence" value="ECO:0007669"/>
    <property type="project" value="UniProtKB-KW"/>
</dbReference>
<dbReference type="GO" id="GO:0003700">
    <property type="term" value="F:DNA-binding transcription factor activity"/>
    <property type="evidence" value="ECO:0007669"/>
    <property type="project" value="InterPro"/>
</dbReference>
<evidence type="ECO:0000313" key="7">
    <source>
        <dbReference type="EMBL" id="TSH97392.1"/>
    </source>
</evidence>
<dbReference type="EMBL" id="VLTJ01000010">
    <property type="protein sequence ID" value="TSH97392.1"/>
    <property type="molecule type" value="Genomic_DNA"/>
</dbReference>
<dbReference type="Pfam" id="PF03466">
    <property type="entry name" value="LysR_substrate"/>
    <property type="match status" value="1"/>
</dbReference>